<keyword evidence="11" id="KW-1185">Reference proteome</keyword>
<reference evidence="10" key="2">
    <citation type="submission" date="2025-09" db="UniProtKB">
        <authorList>
            <consortium name="Ensembl"/>
        </authorList>
    </citation>
    <scope>IDENTIFICATION</scope>
</reference>
<dbReference type="GO" id="GO:0006884">
    <property type="term" value="P:cell volume homeostasis"/>
    <property type="evidence" value="ECO:0007669"/>
    <property type="project" value="InterPro"/>
</dbReference>
<dbReference type="GO" id="GO:0005886">
    <property type="term" value="C:plasma membrane"/>
    <property type="evidence" value="ECO:0007669"/>
    <property type="project" value="InterPro"/>
</dbReference>
<comment type="similarity">
    <text evidence="3">Belongs to the pICln (TC 1.A.47) family.</text>
</comment>
<protein>
    <recommendedName>
        <fullName evidence="4">Methylosome subunit pICln</fullName>
    </recommendedName>
    <alternativeName>
        <fullName evidence="7">Chloride conductance regulatory protein ICln</fullName>
    </alternativeName>
</protein>
<dbReference type="Ensembl" id="ENSSTUT00000045516.1">
    <property type="protein sequence ID" value="ENSSTUP00000043602.1"/>
    <property type="gene ID" value="ENSSTUG00000018396.1"/>
</dbReference>
<dbReference type="Pfam" id="PF03517">
    <property type="entry name" value="Voldacs"/>
    <property type="match status" value="1"/>
</dbReference>
<evidence type="ECO:0000256" key="1">
    <source>
        <dbReference type="ARBA" id="ARBA00004123"/>
    </source>
</evidence>
<evidence type="ECO:0000256" key="5">
    <source>
        <dbReference type="ARBA" id="ARBA00022490"/>
    </source>
</evidence>
<gene>
    <name evidence="10" type="primary">CLNS1A</name>
    <name evidence="10" type="synonym">LOC115163310</name>
</gene>
<dbReference type="Gene3D" id="2.30.29.30">
    <property type="entry name" value="Pleckstrin-homology domain (PH domain)/Phosphotyrosine-binding domain (PTB)"/>
    <property type="match status" value="1"/>
</dbReference>
<proteinExistence type="inferred from homology"/>
<dbReference type="GO" id="GO:0005829">
    <property type="term" value="C:cytosol"/>
    <property type="evidence" value="ECO:0007669"/>
    <property type="project" value="InterPro"/>
</dbReference>
<comment type="subcellular location">
    <subcellularLocation>
        <location evidence="2">Cytoplasm</location>
    </subcellularLocation>
    <subcellularLocation>
        <location evidence="1">Nucleus</location>
    </subcellularLocation>
</comment>
<feature type="compositionally biased region" description="Acidic residues" evidence="9">
    <location>
        <begin position="95"/>
        <end position="107"/>
    </location>
</feature>
<sequence length="143" mass="16010">MVLLRSVPPPSEGVRHEQAETTAVLDGKGLGAGTLYVAETRLSWFDGSGMGFSLEYPTISLHAISRDFSTYPQEHLYVMVNAKLNAEMQENAHDQEDEDNSSEEDESERITEIRFVPRDKAACKSEGRGMASRQVTYNNIFHI</sequence>
<evidence type="ECO:0000256" key="6">
    <source>
        <dbReference type="ARBA" id="ARBA00023242"/>
    </source>
</evidence>
<dbReference type="GO" id="GO:0006821">
    <property type="term" value="P:chloride transport"/>
    <property type="evidence" value="ECO:0007669"/>
    <property type="project" value="InterPro"/>
</dbReference>
<evidence type="ECO:0000313" key="11">
    <source>
        <dbReference type="Proteomes" id="UP000472277"/>
    </source>
</evidence>
<evidence type="ECO:0000256" key="7">
    <source>
        <dbReference type="ARBA" id="ARBA00033090"/>
    </source>
</evidence>
<evidence type="ECO:0000256" key="8">
    <source>
        <dbReference type="ARBA" id="ARBA00045890"/>
    </source>
</evidence>
<reference evidence="10" key="1">
    <citation type="submission" date="2025-08" db="UniProtKB">
        <authorList>
            <consortium name="Ensembl"/>
        </authorList>
    </citation>
    <scope>IDENTIFICATION</scope>
</reference>
<dbReference type="InterPro" id="IPR003521">
    <property type="entry name" value="ICln"/>
</dbReference>
<name>A0A673Z9W8_SALTR</name>
<dbReference type="GeneTree" id="ENSGT00390000010063"/>
<accession>A0A673Z9W8</accession>
<evidence type="ECO:0000256" key="9">
    <source>
        <dbReference type="SAM" id="MobiDB-lite"/>
    </source>
</evidence>
<keyword evidence="6" id="KW-0539">Nucleus</keyword>
<dbReference type="PRINTS" id="PR01348">
    <property type="entry name" value="ICLNCHANNEL"/>
</dbReference>
<dbReference type="GO" id="GO:0000387">
    <property type="term" value="P:spliceosomal snRNP assembly"/>
    <property type="evidence" value="ECO:0007669"/>
    <property type="project" value="InterPro"/>
</dbReference>
<dbReference type="GO" id="GO:0045292">
    <property type="term" value="P:mRNA cis splicing, via spliceosome"/>
    <property type="evidence" value="ECO:0007669"/>
    <property type="project" value="TreeGrafter"/>
</dbReference>
<evidence type="ECO:0000256" key="3">
    <source>
        <dbReference type="ARBA" id="ARBA00007054"/>
    </source>
</evidence>
<organism evidence="10 11">
    <name type="scientific">Salmo trutta</name>
    <name type="common">Brown trout</name>
    <dbReference type="NCBI Taxonomy" id="8032"/>
    <lineage>
        <taxon>Eukaryota</taxon>
        <taxon>Metazoa</taxon>
        <taxon>Chordata</taxon>
        <taxon>Craniata</taxon>
        <taxon>Vertebrata</taxon>
        <taxon>Euteleostomi</taxon>
        <taxon>Actinopterygii</taxon>
        <taxon>Neopterygii</taxon>
        <taxon>Teleostei</taxon>
        <taxon>Protacanthopterygii</taxon>
        <taxon>Salmoniformes</taxon>
        <taxon>Salmonidae</taxon>
        <taxon>Salmoninae</taxon>
        <taxon>Salmo</taxon>
    </lineage>
</organism>
<evidence type="ECO:0000256" key="4">
    <source>
        <dbReference type="ARBA" id="ARBA00015653"/>
    </source>
</evidence>
<dbReference type="InterPro" id="IPR011993">
    <property type="entry name" value="PH-like_dom_sf"/>
</dbReference>
<dbReference type="GO" id="GO:0034715">
    <property type="term" value="C:pICln-Sm protein complex"/>
    <property type="evidence" value="ECO:0007669"/>
    <property type="project" value="InterPro"/>
</dbReference>
<dbReference type="AlphaFoldDB" id="A0A673Z9W8"/>
<dbReference type="GO" id="GO:0034709">
    <property type="term" value="C:methylosome"/>
    <property type="evidence" value="ECO:0007669"/>
    <property type="project" value="InterPro"/>
</dbReference>
<dbReference type="Proteomes" id="UP000472277">
    <property type="component" value="Chromosome 26"/>
</dbReference>
<evidence type="ECO:0000256" key="2">
    <source>
        <dbReference type="ARBA" id="ARBA00004496"/>
    </source>
</evidence>
<dbReference type="InterPro" id="IPR039924">
    <property type="entry name" value="ICln/Lot5/Saf5"/>
</dbReference>
<dbReference type="PANTHER" id="PTHR21399">
    <property type="entry name" value="CHLORIDE CONDUCTANCE REGULATORY PROTEIN ICLN"/>
    <property type="match status" value="1"/>
</dbReference>
<dbReference type="PANTHER" id="PTHR21399:SF0">
    <property type="entry name" value="METHYLOSOME SUBUNIT PICLN"/>
    <property type="match status" value="1"/>
</dbReference>
<evidence type="ECO:0000313" key="10">
    <source>
        <dbReference type="Ensembl" id="ENSSTUP00000043602.1"/>
    </source>
</evidence>
<dbReference type="GO" id="GO:0005681">
    <property type="term" value="C:spliceosomal complex"/>
    <property type="evidence" value="ECO:0007669"/>
    <property type="project" value="TreeGrafter"/>
</dbReference>
<comment type="function">
    <text evidence="8">Involved in both the assembly of spliceosomal snRNPs and the methylation of Sm proteins. Chaperone that regulates the assembly of spliceosomal U1, U2, U4 and U5 small nuclear ribonucleoproteins (snRNPs), the building blocks of the spliceosome, and thereby plays an important role in the splicing of cellular pre-mRNAs. Most spliceosomal snRNPs contain a common set of Sm proteins SNRPB, SNRPD1, SNRPD2, SNRPD3, SNRPE, SNRPF and SNRPG that assemble in a heptameric protein ring on the Sm site of the small nuclear RNA to form the core snRNP (Sm core). In the cytosol, the Sm proteins SNRPD1, SNRPD2, SNRPE, SNRPF and SNRPG are trapped in an inactive 6S pICln-Sm complex by the chaperone CLNS1A that controls the assembly of the core snRNP. Dissociation by the SMN complex of CLNS1A from the trapped Sm proteins and their transfer to an SMN-Sm complex triggers the assembly of core snRNPs and their transport to the nucleus.</text>
</comment>
<keyword evidence="5" id="KW-0963">Cytoplasm</keyword>
<feature type="region of interest" description="Disordered" evidence="9">
    <location>
        <begin position="87"/>
        <end position="113"/>
    </location>
</feature>